<dbReference type="SUPFAM" id="SSF48403">
    <property type="entry name" value="Ankyrin repeat"/>
    <property type="match status" value="1"/>
</dbReference>
<sequence length="390" mass="45038">MLTKVDDDNIEDTENAILNSIFATNSKLVAILVESIFVSAKYHPPKIYLYAQMVSFFIKNANNDNALNLLKPHFMRYITRSPDNDSRFTDKLPLFFFLASAFKYGAIPFSDISSHITRWLNEKTLSPNQLFILYFLFLPQIDSMEGDFNEQIRRIVSVKKSDGKIHPLLLPLYPMLNDLRENDYKLHKEIIQYGCLQNSLEYILKFDHEDALKQYISIKKATSQGFDPNMIISVFPLEPSLFLHSGPTILQYAAFHGSLKCFKLLMESGAQINKKGSVSKHHTIHYAIDGQNFEIFKIVRELDEYTDACLRVCTQFKNDAVFDYLYPIIEPSPEFPHEIKRVMKQCAKSSNFKVLEFCLQKGHDYDATYRNGHKLAHFAAEMGNTGILYF</sequence>
<keyword evidence="1" id="KW-0040">ANK repeat</keyword>
<dbReference type="Gene3D" id="1.25.40.20">
    <property type="entry name" value="Ankyrin repeat-containing domain"/>
    <property type="match status" value="1"/>
</dbReference>
<reference evidence="2" key="1">
    <citation type="submission" date="2006-10" db="EMBL/GenBank/DDBJ databases">
        <authorList>
            <person name="Amadeo P."/>
            <person name="Zhao Q."/>
            <person name="Wortman J."/>
            <person name="Fraser-Liggett C."/>
            <person name="Carlton J."/>
        </authorList>
    </citation>
    <scope>NUCLEOTIDE SEQUENCE</scope>
    <source>
        <strain evidence="2">G3</strain>
    </source>
</reference>
<evidence type="ECO:0000313" key="2">
    <source>
        <dbReference type="EMBL" id="EAX81148.1"/>
    </source>
</evidence>
<dbReference type="InParanoid" id="A2GNW9"/>
<evidence type="ECO:0000313" key="3">
    <source>
        <dbReference type="Proteomes" id="UP000001542"/>
    </source>
</evidence>
<dbReference type="Pfam" id="PF00023">
    <property type="entry name" value="Ank"/>
    <property type="match status" value="1"/>
</dbReference>
<dbReference type="EMBL" id="DS117911">
    <property type="protein sequence ID" value="EAX81148.1"/>
    <property type="molecule type" value="Genomic_DNA"/>
</dbReference>
<dbReference type="AlphaFoldDB" id="A2GNW9"/>
<feature type="repeat" description="ANK" evidence="1">
    <location>
        <begin position="245"/>
        <end position="277"/>
    </location>
</feature>
<protein>
    <submittedName>
        <fullName evidence="2">Uncharacterized protein</fullName>
    </submittedName>
</protein>
<evidence type="ECO:0000256" key="1">
    <source>
        <dbReference type="PROSITE-ProRule" id="PRU00023"/>
    </source>
</evidence>
<dbReference type="Proteomes" id="UP000001542">
    <property type="component" value="Unassembled WGS sequence"/>
</dbReference>
<feature type="non-terminal residue" evidence="2">
    <location>
        <position position="390"/>
    </location>
</feature>
<dbReference type="PROSITE" id="PS50088">
    <property type="entry name" value="ANK_REPEAT"/>
    <property type="match status" value="1"/>
</dbReference>
<keyword evidence="3" id="KW-1185">Reference proteome</keyword>
<dbReference type="KEGG" id="tva:4738772"/>
<dbReference type="InterPro" id="IPR002110">
    <property type="entry name" value="Ankyrin_rpt"/>
</dbReference>
<dbReference type="PANTHER" id="PTHR24159:SF5">
    <property type="entry name" value="ANK_REP_REGION DOMAIN-CONTAINING PROTEIN"/>
    <property type="match status" value="1"/>
</dbReference>
<dbReference type="SMR" id="A2GNW9"/>
<dbReference type="VEuPathDB" id="TrichDB:TVAG_472760"/>
<gene>
    <name evidence="2" type="ORF">TVAG_472760</name>
</gene>
<organism evidence="2 3">
    <name type="scientific">Trichomonas vaginalis (strain ATCC PRA-98 / G3)</name>
    <dbReference type="NCBI Taxonomy" id="412133"/>
    <lineage>
        <taxon>Eukaryota</taxon>
        <taxon>Metamonada</taxon>
        <taxon>Parabasalia</taxon>
        <taxon>Trichomonadida</taxon>
        <taxon>Trichomonadidae</taxon>
        <taxon>Trichomonas</taxon>
    </lineage>
</organism>
<proteinExistence type="predicted"/>
<name>A2GNW9_TRIV3</name>
<dbReference type="SMART" id="SM00248">
    <property type="entry name" value="ANK"/>
    <property type="match status" value="1"/>
</dbReference>
<dbReference type="PROSITE" id="PS50297">
    <property type="entry name" value="ANK_REP_REGION"/>
    <property type="match status" value="1"/>
</dbReference>
<accession>A2GNW9</accession>
<dbReference type="Pfam" id="PF13637">
    <property type="entry name" value="Ank_4"/>
    <property type="match status" value="1"/>
</dbReference>
<dbReference type="VEuPathDB" id="TrichDB:TVAGG3_0205890"/>
<dbReference type="InterPro" id="IPR036770">
    <property type="entry name" value="Ankyrin_rpt-contain_sf"/>
</dbReference>
<dbReference type="PANTHER" id="PTHR24159">
    <property type="match status" value="1"/>
</dbReference>
<reference evidence="2" key="2">
    <citation type="journal article" date="2007" name="Science">
        <title>Draft genome sequence of the sexually transmitted pathogen Trichomonas vaginalis.</title>
        <authorList>
            <person name="Carlton J.M."/>
            <person name="Hirt R.P."/>
            <person name="Silva J.C."/>
            <person name="Delcher A.L."/>
            <person name="Schatz M."/>
            <person name="Zhao Q."/>
            <person name="Wortman J.R."/>
            <person name="Bidwell S.L."/>
            <person name="Alsmark U.C.M."/>
            <person name="Besteiro S."/>
            <person name="Sicheritz-Ponten T."/>
            <person name="Noel C.J."/>
            <person name="Dacks J.B."/>
            <person name="Foster P.G."/>
            <person name="Simillion C."/>
            <person name="Van de Peer Y."/>
            <person name="Miranda-Saavedra D."/>
            <person name="Barton G.J."/>
            <person name="Westrop G.D."/>
            <person name="Mueller S."/>
            <person name="Dessi D."/>
            <person name="Fiori P.L."/>
            <person name="Ren Q."/>
            <person name="Paulsen I."/>
            <person name="Zhang H."/>
            <person name="Bastida-Corcuera F.D."/>
            <person name="Simoes-Barbosa A."/>
            <person name="Brown M.T."/>
            <person name="Hayes R.D."/>
            <person name="Mukherjee M."/>
            <person name="Okumura C.Y."/>
            <person name="Schneider R."/>
            <person name="Smith A.J."/>
            <person name="Vanacova S."/>
            <person name="Villalvazo M."/>
            <person name="Haas B.J."/>
            <person name="Pertea M."/>
            <person name="Feldblyum T.V."/>
            <person name="Utterback T.R."/>
            <person name="Shu C.L."/>
            <person name="Osoegawa K."/>
            <person name="de Jong P.J."/>
            <person name="Hrdy I."/>
            <person name="Horvathova L."/>
            <person name="Zubacova Z."/>
            <person name="Dolezal P."/>
            <person name="Malik S.B."/>
            <person name="Logsdon J.M. Jr."/>
            <person name="Henze K."/>
            <person name="Gupta A."/>
            <person name="Wang C.C."/>
            <person name="Dunne R.L."/>
            <person name="Upcroft J.A."/>
            <person name="Upcroft P."/>
            <person name="White O."/>
            <person name="Salzberg S.L."/>
            <person name="Tang P."/>
            <person name="Chiu C.-H."/>
            <person name="Lee Y.-S."/>
            <person name="Embley T.M."/>
            <person name="Coombs G.H."/>
            <person name="Mottram J.C."/>
            <person name="Tachezy J."/>
            <person name="Fraser-Liggett C.M."/>
            <person name="Johnson P.J."/>
        </authorList>
    </citation>
    <scope>NUCLEOTIDE SEQUENCE [LARGE SCALE GENOMIC DNA]</scope>
    <source>
        <strain evidence="2">G3</strain>
    </source>
</reference>